<reference evidence="1 2" key="1">
    <citation type="submission" date="2019-01" db="EMBL/GenBank/DDBJ databases">
        <title>A draft genome assembly of the solar-powered sea slug Elysia chlorotica.</title>
        <authorList>
            <person name="Cai H."/>
            <person name="Li Q."/>
            <person name="Fang X."/>
            <person name="Li J."/>
            <person name="Curtis N.E."/>
            <person name="Altenburger A."/>
            <person name="Shibata T."/>
            <person name="Feng M."/>
            <person name="Maeda T."/>
            <person name="Schwartz J.A."/>
            <person name="Shigenobu S."/>
            <person name="Lundholm N."/>
            <person name="Nishiyama T."/>
            <person name="Yang H."/>
            <person name="Hasebe M."/>
            <person name="Li S."/>
            <person name="Pierce S.K."/>
            <person name="Wang J."/>
        </authorList>
    </citation>
    <scope>NUCLEOTIDE SEQUENCE [LARGE SCALE GENOMIC DNA]</scope>
    <source>
        <strain evidence="1">EC2010</strain>
        <tissue evidence="1">Whole organism of an adult</tissue>
    </source>
</reference>
<name>A0A3S1BB41_ELYCH</name>
<accession>A0A3S1BB41</accession>
<keyword evidence="2" id="KW-1185">Reference proteome</keyword>
<dbReference type="AlphaFoldDB" id="A0A3S1BB41"/>
<proteinExistence type="predicted"/>
<evidence type="ECO:0000313" key="2">
    <source>
        <dbReference type="Proteomes" id="UP000271974"/>
    </source>
</evidence>
<evidence type="ECO:0000313" key="1">
    <source>
        <dbReference type="EMBL" id="RUS76458.1"/>
    </source>
</evidence>
<protein>
    <submittedName>
        <fullName evidence="1">Uncharacterized protein</fullName>
    </submittedName>
</protein>
<organism evidence="1 2">
    <name type="scientific">Elysia chlorotica</name>
    <name type="common">Eastern emerald elysia</name>
    <name type="synonym">Sea slug</name>
    <dbReference type="NCBI Taxonomy" id="188477"/>
    <lineage>
        <taxon>Eukaryota</taxon>
        <taxon>Metazoa</taxon>
        <taxon>Spiralia</taxon>
        <taxon>Lophotrochozoa</taxon>
        <taxon>Mollusca</taxon>
        <taxon>Gastropoda</taxon>
        <taxon>Heterobranchia</taxon>
        <taxon>Euthyneura</taxon>
        <taxon>Panpulmonata</taxon>
        <taxon>Sacoglossa</taxon>
        <taxon>Placobranchoidea</taxon>
        <taxon>Plakobranchidae</taxon>
        <taxon>Elysia</taxon>
    </lineage>
</organism>
<dbReference type="EMBL" id="RQTK01000660">
    <property type="protein sequence ID" value="RUS76458.1"/>
    <property type="molecule type" value="Genomic_DNA"/>
</dbReference>
<gene>
    <name evidence="1" type="ORF">EGW08_015772</name>
</gene>
<feature type="non-terminal residue" evidence="1">
    <location>
        <position position="1"/>
    </location>
</feature>
<dbReference type="Proteomes" id="UP000271974">
    <property type="component" value="Unassembled WGS sequence"/>
</dbReference>
<comment type="caution">
    <text evidence="1">The sequence shown here is derived from an EMBL/GenBank/DDBJ whole genome shotgun (WGS) entry which is preliminary data.</text>
</comment>
<sequence length="109" mass="11896">RGEDAPRLGQLVRPDKVDLGPHEHVQDETFVGVRHLHYKAHFIAAAVGEIQLALLTVDAHAGSLGHHLHVDGLAGLHADHQLVALHLAVSEDIACDIPELYPHLRLPFV</sequence>